<dbReference type="Gene3D" id="3.40.50.2000">
    <property type="entry name" value="Glycogen Phosphorylase B"/>
    <property type="match status" value="2"/>
</dbReference>
<dbReference type="InterPro" id="IPR001296">
    <property type="entry name" value="Glyco_trans_1"/>
</dbReference>
<dbReference type="OrthoDB" id="9815351at2"/>
<evidence type="ECO:0000313" key="5">
    <source>
        <dbReference type="EMBL" id="SDU86302.1"/>
    </source>
</evidence>
<dbReference type="AlphaFoldDB" id="A0A1H2LZL6"/>
<proteinExistence type="predicted"/>
<feature type="domain" description="Glycosyltransferase subfamily 4-like N-terminal" evidence="4">
    <location>
        <begin position="24"/>
        <end position="143"/>
    </location>
</feature>
<evidence type="ECO:0000259" key="4">
    <source>
        <dbReference type="Pfam" id="PF13439"/>
    </source>
</evidence>
<feature type="domain" description="Glycosyl transferase family 1" evidence="3">
    <location>
        <begin position="180"/>
        <end position="332"/>
    </location>
</feature>
<dbReference type="GO" id="GO:0016757">
    <property type="term" value="F:glycosyltransferase activity"/>
    <property type="evidence" value="ECO:0007669"/>
    <property type="project" value="UniProtKB-KW"/>
</dbReference>
<dbReference type="PANTHER" id="PTHR12526:SF600">
    <property type="entry name" value="GLYCOSYL TRANSFERASE GROUP 1"/>
    <property type="match status" value="1"/>
</dbReference>
<dbReference type="SUPFAM" id="SSF53756">
    <property type="entry name" value="UDP-Glycosyltransferase/glycogen phosphorylase"/>
    <property type="match status" value="1"/>
</dbReference>
<evidence type="ECO:0000256" key="1">
    <source>
        <dbReference type="ARBA" id="ARBA00022676"/>
    </source>
</evidence>
<protein>
    <submittedName>
        <fullName evidence="5">Glycosyltransferase involved in cell wall bisynthesis</fullName>
    </submittedName>
</protein>
<dbReference type="RefSeq" id="WP_046771502.1">
    <property type="nucleotide sequence ID" value="NZ_LBMC01000043.1"/>
</dbReference>
<organism evidence="5 6">
    <name type="scientific">Jiangella alkaliphila</name>
    <dbReference type="NCBI Taxonomy" id="419479"/>
    <lineage>
        <taxon>Bacteria</taxon>
        <taxon>Bacillati</taxon>
        <taxon>Actinomycetota</taxon>
        <taxon>Actinomycetes</taxon>
        <taxon>Jiangellales</taxon>
        <taxon>Jiangellaceae</taxon>
        <taxon>Jiangella</taxon>
    </lineage>
</organism>
<dbReference type="InterPro" id="IPR028098">
    <property type="entry name" value="Glyco_trans_4-like_N"/>
</dbReference>
<reference evidence="6" key="1">
    <citation type="submission" date="2016-10" db="EMBL/GenBank/DDBJ databases">
        <authorList>
            <person name="Varghese N."/>
            <person name="Submissions S."/>
        </authorList>
    </citation>
    <scope>NUCLEOTIDE SEQUENCE [LARGE SCALE GENOMIC DNA]</scope>
    <source>
        <strain evidence="6">DSM 45079</strain>
    </source>
</reference>
<dbReference type="STRING" id="419479.SAMN04488563_6872"/>
<dbReference type="PANTHER" id="PTHR12526">
    <property type="entry name" value="GLYCOSYLTRANSFERASE"/>
    <property type="match status" value="1"/>
</dbReference>
<name>A0A1H2LZL6_9ACTN</name>
<dbReference type="Proteomes" id="UP000182977">
    <property type="component" value="Chromosome I"/>
</dbReference>
<sequence>MRVLVLTVVHDPEDARIRHRQIVALREAGHEVTLAAPFGDTGREVPSDLAVIDIPRSHGRHRLTAMRTARRLLKRHGRDYDIVLMHDPELVLASIGLRIPGLVWDVHEDTAAALRMKQWLPKVGRPAGAALIRAIERHAERRMPLLLAEESYAGRFRKEHTIVRNSVAIPDDVDARVDDRVIYLGRLTAARGGLDLVELGRRLAPDIKVHLVGPADADCAAAIEAAQADGAVTWHGFVPNDEALTMLPGALAGLSLLHEQPNYAHSRPTKIVEYMAHGVPVISTPNPASAELIMRHRCGTIVPFGDVGAAEAAVRALQADPAERRRMAEAGRAAVIAHYSWDADADLFVHSLEKLAHATAR</sequence>
<evidence type="ECO:0000256" key="2">
    <source>
        <dbReference type="ARBA" id="ARBA00022679"/>
    </source>
</evidence>
<gene>
    <name evidence="5" type="ORF">SAMN04488563_6872</name>
</gene>
<evidence type="ECO:0000259" key="3">
    <source>
        <dbReference type="Pfam" id="PF00534"/>
    </source>
</evidence>
<dbReference type="Pfam" id="PF00534">
    <property type="entry name" value="Glycos_transf_1"/>
    <property type="match status" value="1"/>
</dbReference>
<accession>A0A1H2LZL6</accession>
<keyword evidence="6" id="KW-1185">Reference proteome</keyword>
<dbReference type="Pfam" id="PF13439">
    <property type="entry name" value="Glyco_transf_4"/>
    <property type="match status" value="1"/>
</dbReference>
<dbReference type="EMBL" id="LT629791">
    <property type="protein sequence ID" value="SDU86302.1"/>
    <property type="molecule type" value="Genomic_DNA"/>
</dbReference>
<keyword evidence="1" id="KW-0328">Glycosyltransferase</keyword>
<evidence type="ECO:0000313" key="6">
    <source>
        <dbReference type="Proteomes" id="UP000182977"/>
    </source>
</evidence>
<keyword evidence="2 5" id="KW-0808">Transferase</keyword>